<protein>
    <submittedName>
        <fullName evidence="1">Uncharacterized protein</fullName>
    </submittedName>
</protein>
<gene>
    <name evidence="1" type="ORF">PROVRUST_08257</name>
</gene>
<sequence>MQKLAKGVNHILLSVCKYNSYSQFKYVSINLTIKITLAY</sequence>
<dbReference type="Proteomes" id="UP000005512">
    <property type="component" value="Unassembled WGS sequence"/>
</dbReference>
<proteinExistence type="predicted"/>
<organism evidence="1 2">
    <name type="scientific">Providencia rustigianii DSM 4541</name>
    <dbReference type="NCBI Taxonomy" id="500637"/>
    <lineage>
        <taxon>Bacteria</taxon>
        <taxon>Pseudomonadati</taxon>
        <taxon>Pseudomonadota</taxon>
        <taxon>Gammaproteobacteria</taxon>
        <taxon>Enterobacterales</taxon>
        <taxon>Morganellaceae</taxon>
        <taxon>Providencia</taxon>
    </lineage>
</organism>
<evidence type="ECO:0000313" key="1">
    <source>
        <dbReference type="EMBL" id="EFB70555.1"/>
    </source>
</evidence>
<comment type="caution">
    <text evidence="1">The sequence shown here is derived from an EMBL/GenBank/DDBJ whole genome shotgun (WGS) entry which is preliminary data.</text>
</comment>
<reference evidence="1" key="1">
    <citation type="submission" date="2009-12" db="EMBL/GenBank/DDBJ databases">
        <authorList>
            <person name="Weinstock G."/>
            <person name="Sodergren E."/>
            <person name="Clifton S."/>
            <person name="Fulton L."/>
            <person name="Fulton B."/>
            <person name="Courtney L."/>
            <person name="Fronick C."/>
            <person name="Harrison M."/>
            <person name="Strong C."/>
            <person name="Farmer C."/>
            <person name="Delahaunty K."/>
            <person name="Markovic C."/>
            <person name="Hall O."/>
            <person name="Minx P."/>
            <person name="Tomlinson C."/>
            <person name="Mitreva M."/>
            <person name="Nelson J."/>
            <person name="Hou S."/>
            <person name="Wollam A."/>
            <person name="Pepin K.H."/>
            <person name="Johnson M."/>
            <person name="Bhonagiri V."/>
            <person name="Nash W.E."/>
            <person name="Warren W."/>
            <person name="Chinwalla A."/>
            <person name="Mardis E.R."/>
            <person name="Wilson R.K."/>
        </authorList>
    </citation>
    <scope>NUCLEOTIDE SEQUENCE [LARGE SCALE GENOMIC DNA]</scope>
    <source>
        <strain evidence="1">DSM 4541</strain>
    </source>
</reference>
<evidence type="ECO:0000313" key="2">
    <source>
        <dbReference type="Proteomes" id="UP000005512"/>
    </source>
</evidence>
<dbReference type="AlphaFoldDB" id="D1P7N4"/>
<dbReference type="EMBL" id="ABXV02000060">
    <property type="protein sequence ID" value="EFB70555.1"/>
    <property type="molecule type" value="Genomic_DNA"/>
</dbReference>
<keyword evidence="2" id="KW-1185">Reference proteome</keyword>
<accession>D1P7N4</accession>
<dbReference type="HOGENOM" id="CLU_3315371_0_0_6"/>
<name>D1P7N4_9GAMM</name>